<dbReference type="InterPro" id="IPR051748">
    <property type="entry name" value="TNF_Ligand_Superfamily"/>
</dbReference>
<evidence type="ECO:0000256" key="8">
    <source>
        <dbReference type="SAM" id="Phobius"/>
    </source>
</evidence>
<dbReference type="OrthoDB" id="6159739at2759"/>
<dbReference type="GO" id="GO:0006955">
    <property type="term" value="P:immune response"/>
    <property type="evidence" value="ECO:0007669"/>
    <property type="project" value="InterPro"/>
</dbReference>
<dbReference type="EnsemblMetazoa" id="XM_038222758.1">
    <property type="protein sequence ID" value="XP_038078686.1"/>
    <property type="gene ID" value="LOC119746008"/>
</dbReference>
<evidence type="ECO:0000256" key="6">
    <source>
        <dbReference type="ARBA" id="ARBA00023180"/>
    </source>
</evidence>
<evidence type="ECO:0000313" key="11">
    <source>
        <dbReference type="Proteomes" id="UP000887568"/>
    </source>
</evidence>
<evidence type="ECO:0000256" key="5">
    <source>
        <dbReference type="ARBA" id="ARBA00023157"/>
    </source>
</evidence>
<feature type="compositionally biased region" description="Basic and acidic residues" evidence="7">
    <location>
        <begin position="105"/>
        <end position="115"/>
    </location>
</feature>
<dbReference type="InterPro" id="IPR006052">
    <property type="entry name" value="TNF_dom"/>
</dbReference>
<evidence type="ECO:0000256" key="1">
    <source>
        <dbReference type="ARBA" id="ARBA00004613"/>
    </source>
</evidence>
<comment type="similarity">
    <text evidence="2">Belongs to the tumor necrosis factor family.</text>
</comment>
<dbReference type="InterPro" id="IPR008983">
    <property type="entry name" value="Tumour_necrosis_fac-like_dom"/>
</dbReference>
<dbReference type="PROSITE" id="PS50049">
    <property type="entry name" value="THD_2"/>
    <property type="match status" value="1"/>
</dbReference>
<feature type="compositionally biased region" description="Polar residues" evidence="7">
    <location>
        <begin position="116"/>
        <end position="134"/>
    </location>
</feature>
<feature type="transmembrane region" description="Helical" evidence="8">
    <location>
        <begin position="27"/>
        <end position="55"/>
    </location>
</feature>
<evidence type="ECO:0000256" key="2">
    <source>
        <dbReference type="ARBA" id="ARBA00008670"/>
    </source>
</evidence>
<evidence type="ECO:0000259" key="9">
    <source>
        <dbReference type="PROSITE" id="PS50049"/>
    </source>
</evidence>
<dbReference type="GeneID" id="119746008"/>
<evidence type="ECO:0000256" key="4">
    <source>
        <dbReference type="ARBA" id="ARBA00022525"/>
    </source>
</evidence>
<keyword evidence="11" id="KW-1185">Reference proteome</keyword>
<keyword evidence="8" id="KW-0472">Membrane</keyword>
<reference evidence="10" key="1">
    <citation type="submission" date="2022-11" db="UniProtKB">
        <authorList>
            <consortium name="EnsemblMetazoa"/>
        </authorList>
    </citation>
    <scope>IDENTIFICATION</scope>
</reference>
<dbReference type="Pfam" id="PF00229">
    <property type="entry name" value="TNF"/>
    <property type="match status" value="1"/>
</dbReference>
<name>A0A914BSV4_PATMI</name>
<evidence type="ECO:0000256" key="3">
    <source>
        <dbReference type="ARBA" id="ARBA00022514"/>
    </source>
</evidence>
<comment type="subcellular location">
    <subcellularLocation>
        <location evidence="1">Secreted</location>
    </subcellularLocation>
</comment>
<dbReference type="RefSeq" id="XP_038078686.1">
    <property type="nucleotide sequence ID" value="XM_038222758.1"/>
</dbReference>
<dbReference type="GO" id="GO:0005164">
    <property type="term" value="F:tumor necrosis factor receptor binding"/>
    <property type="evidence" value="ECO:0007669"/>
    <property type="project" value="InterPro"/>
</dbReference>
<feature type="compositionally biased region" description="Low complexity" evidence="7">
    <location>
        <begin position="145"/>
        <end position="159"/>
    </location>
</feature>
<feature type="region of interest" description="Disordered" evidence="7">
    <location>
        <begin position="177"/>
        <end position="231"/>
    </location>
</feature>
<dbReference type="Gene3D" id="2.60.120.40">
    <property type="match status" value="1"/>
</dbReference>
<dbReference type="Proteomes" id="UP000887568">
    <property type="component" value="Unplaced"/>
</dbReference>
<keyword evidence="4" id="KW-0964">Secreted</keyword>
<accession>A0A914BSV4</accession>
<dbReference type="OMA" id="ICINDRP"/>
<dbReference type="AlphaFoldDB" id="A0A914BSV4"/>
<feature type="region of interest" description="Disordered" evidence="7">
    <location>
        <begin position="105"/>
        <end position="165"/>
    </location>
</feature>
<dbReference type="GO" id="GO:0016020">
    <property type="term" value="C:membrane"/>
    <property type="evidence" value="ECO:0007669"/>
    <property type="project" value="InterPro"/>
</dbReference>
<sequence>MTKSHPYQRLVDPEVCRAKSAAGLSRTVNAVLVVGVVAVLLTVVVIGSLLAYVYLLSAEPCSSSSAGIQPCSSPGLASSSSVDVDKLLERLDSLEREVAALKSECRRWSSSDSGHDNQQSSDQGSSAPEPTTFLQEDVQGKMSPEESPSSTIIPTWPTIPTRPPLDDDLALTLALNSDLELSPRQQHRNPSSKNRMKRRREESPDDIAQPLEEEERGDGGRGDGKKKRDKRCKHCIDNDKPVMKGIGTDDALQARVLMFGKAAHVHGNRDGNIPIPGDGWIRGPQMWEMSPSAGEFVSLSIVGSVTVHESGWYYVYSQVLFYDSNNTVGQSICINGQPRFTCVKSNISADAKQSTCYIGGVVHMSEDDQIAIKLSIPNVTVALYADTTYFGLFRVA</sequence>
<keyword evidence="8" id="KW-0812">Transmembrane</keyword>
<proteinExistence type="inferred from homology"/>
<evidence type="ECO:0000256" key="7">
    <source>
        <dbReference type="SAM" id="MobiDB-lite"/>
    </source>
</evidence>
<keyword evidence="8" id="KW-1133">Transmembrane helix</keyword>
<keyword evidence="6" id="KW-0325">Glycoprotein</keyword>
<dbReference type="PANTHER" id="PTHR15151">
    <property type="entry name" value="PROTEIN EIGER"/>
    <property type="match status" value="1"/>
</dbReference>
<dbReference type="GO" id="GO:0005615">
    <property type="term" value="C:extracellular space"/>
    <property type="evidence" value="ECO:0007669"/>
    <property type="project" value="UniProtKB-KW"/>
</dbReference>
<keyword evidence="3" id="KW-0202">Cytokine</keyword>
<organism evidence="10 11">
    <name type="scientific">Patiria miniata</name>
    <name type="common">Bat star</name>
    <name type="synonym">Asterina miniata</name>
    <dbReference type="NCBI Taxonomy" id="46514"/>
    <lineage>
        <taxon>Eukaryota</taxon>
        <taxon>Metazoa</taxon>
        <taxon>Echinodermata</taxon>
        <taxon>Eleutherozoa</taxon>
        <taxon>Asterozoa</taxon>
        <taxon>Asteroidea</taxon>
        <taxon>Valvatacea</taxon>
        <taxon>Valvatida</taxon>
        <taxon>Asterinidae</taxon>
        <taxon>Patiria</taxon>
    </lineage>
</organism>
<dbReference type="PANTHER" id="PTHR15151:SF24">
    <property type="entry name" value="A PROLIFERATION-INDUCING LIGAND-LIKE PROTEIN-RELATED"/>
    <property type="match status" value="1"/>
</dbReference>
<dbReference type="SUPFAM" id="SSF49842">
    <property type="entry name" value="TNF-like"/>
    <property type="match status" value="1"/>
</dbReference>
<protein>
    <recommendedName>
        <fullName evidence="9">THD domain-containing protein</fullName>
    </recommendedName>
</protein>
<keyword evidence="5" id="KW-1015">Disulfide bond</keyword>
<evidence type="ECO:0000313" key="10">
    <source>
        <dbReference type="EnsemblMetazoa" id="XP_038078686.1"/>
    </source>
</evidence>
<dbReference type="GO" id="GO:0005125">
    <property type="term" value="F:cytokine activity"/>
    <property type="evidence" value="ECO:0007669"/>
    <property type="project" value="UniProtKB-KW"/>
</dbReference>
<feature type="domain" description="THD" evidence="9">
    <location>
        <begin position="261"/>
        <end position="395"/>
    </location>
</feature>